<evidence type="ECO:0000313" key="1">
    <source>
        <dbReference type="EMBL" id="NYH23027.1"/>
    </source>
</evidence>
<comment type="caution">
    <text evidence="1">The sequence shown here is derived from an EMBL/GenBank/DDBJ whole genome shotgun (WGS) entry which is preliminary data.</text>
</comment>
<evidence type="ECO:0000313" key="2">
    <source>
        <dbReference type="Proteomes" id="UP000540929"/>
    </source>
</evidence>
<name>A0A7Y9WLZ4_9BURK</name>
<keyword evidence="2" id="KW-1185">Reference proteome</keyword>
<dbReference type="Proteomes" id="UP000540929">
    <property type="component" value="Unassembled WGS sequence"/>
</dbReference>
<sequence>MMSRVLCPRHGLQENALASPNIGARINARGQFEAGQLVRVSFDRPKRSREIWMDRSELVDHAHLITYVGKIAHLKDFPTIAAIERSLVHVCARCMDELLVRSGEEPATPTSLEGAFDTALVAKDANVTERDVVCPIHGVVFKKTTSPQISRAIDSREEGPSSRLIKTVLASSKRESVFWFDADFLHNVLGPELDLTSSTLRLDDAQFRETLMAKSTTVCSVCLHDLLTRNGVEV</sequence>
<reference evidence="1 2" key="1">
    <citation type="submission" date="2020-07" db="EMBL/GenBank/DDBJ databases">
        <title>Exploring microbial biodiversity for novel pathways involved in the catabolism of aromatic compounds derived from lignin.</title>
        <authorList>
            <person name="Elkins J."/>
        </authorList>
    </citation>
    <scope>NUCLEOTIDE SEQUENCE [LARGE SCALE GENOMIC DNA]</scope>
    <source>
        <strain evidence="1 2">H2C3C</strain>
    </source>
</reference>
<dbReference type="EMBL" id="JACCAS010000001">
    <property type="protein sequence ID" value="NYH23027.1"/>
    <property type="molecule type" value="Genomic_DNA"/>
</dbReference>
<accession>A0A7Y9WLZ4</accession>
<proteinExistence type="predicted"/>
<gene>
    <name evidence="1" type="ORF">GGD40_002506</name>
</gene>
<protein>
    <submittedName>
        <fullName evidence="1">Uncharacterized protein</fullName>
    </submittedName>
</protein>
<dbReference type="RefSeq" id="WP_179743868.1">
    <property type="nucleotide sequence ID" value="NZ_JACCAS010000001.1"/>
</dbReference>
<organism evidence="1 2">
    <name type="scientific">Paraburkholderia bryophila</name>
    <dbReference type="NCBI Taxonomy" id="420952"/>
    <lineage>
        <taxon>Bacteria</taxon>
        <taxon>Pseudomonadati</taxon>
        <taxon>Pseudomonadota</taxon>
        <taxon>Betaproteobacteria</taxon>
        <taxon>Burkholderiales</taxon>
        <taxon>Burkholderiaceae</taxon>
        <taxon>Paraburkholderia</taxon>
    </lineage>
</organism>
<dbReference type="AlphaFoldDB" id="A0A7Y9WLZ4"/>